<evidence type="ECO:0000313" key="4">
    <source>
        <dbReference type="EMBL" id="NMB70117.1"/>
    </source>
</evidence>
<dbReference type="AlphaFoldDB" id="A0A7X9HH09"/>
<name>A0A7X9HH09_UNCKA</name>
<organism evidence="4 5">
    <name type="scientific">candidate division WWE3 bacterium</name>
    <dbReference type="NCBI Taxonomy" id="2053526"/>
    <lineage>
        <taxon>Bacteria</taxon>
        <taxon>Katanobacteria</taxon>
    </lineage>
</organism>
<protein>
    <submittedName>
        <fullName evidence="4">PhoH family protein</fullName>
    </submittedName>
</protein>
<proteinExistence type="predicted"/>
<evidence type="ECO:0000256" key="1">
    <source>
        <dbReference type="ARBA" id="ARBA00022741"/>
    </source>
</evidence>
<keyword evidence="1" id="KW-0547">Nucleotide-binding</keyword>
<dbReference type="GO" id="GO:0005829">
    <property type="term" value="C:cytosol"/>
    <property type="evidence" value="ECO:0007669"/>
    <property type="project" value="TreeGrafter"/>
</dbReference>
<dbReference type="Pfam" id="PF02562">
    <property type="entry name" value="PhoH"/>
    <property type="match status" value="1"/>
</dbReference>
<dbReference type="InterPro" id="IPR051451">
    <property type="entry name" value="PhoH2-like"/>
</dbReference>
<dbReference type="InterPro" id="IPR027417">
    <property type="entry name" value="P-loop_NTPase"/>
</dbReference>
<dbReference type="PANTHER" id="PTHR30473:SF3">
    <property type="entry name" value="PROTEIN PHOH"/>
    <property type="match status" value="1"/>
</dbReference>
<gene>
    <name evidence="4" type="ORF">GYA27_02860</name>
</gene>
<dbReference type="Gene3D" id="3.40.50.300">
    <property type="entry name" value="P-loop containing nucleotide triphosphate hydrolases"/>
    <property type="match status" value="1"/>
</dbReference>
<evidence type="ECO:0000259" key="3">
    <source>
        <dbReference type="Pfam" id="PF02562"/>
    </source>
</evidence>
<feature type="domain" description="PhoH-like protein" evidence="3">
    <location>
        <begin position="31"/>
        <end position="221"/>
    </location>
</feature>
<sequence length="237" mass="26779">MATKKKKYIDFAGEPPKTLDAFPFYNFTLDEDQLQFANAIWNPEKLIIFCNSPSGTGKTQIAMGVANMLVRYGFYDGIIGVVSPCEEARQGYLPGDITQKSAVYFEPFYQAMIECNMNPDTDISDEAMVNDKNGTAFVKLITHTFTRGSSFRNKVIILDEFQNFAFKDAKKILTRCADDSKIIVIGHDGQCDLEDESQSGFVPYMEHFRGDPRCAICELHTNYRGWVSSHADKLELK</sequence>
<dbReference type="GO" id="GO:0005524">
    <property type="term" value="F:ATP binding"/>
    <property type="evidence" value="ECO:0007669"/>
    <property type="project" value="UniProtKB-KW"/>
</dbReference>
<reference evidence="4 5" key="1">
    <citation type="journal article" date="2020" name="Biotechnol. Biofuels">
        <title>New insights from the biogas microbiome by comprehensive genome-resolved metagenomics of nearly 1600 species originating from multiple anaerobic digesters.</title>
        <authorList>
            <person name="Campanaro S."/>
            <person name="Treu L."/>
            <person name="Rodriguez-R L.M."/>
            <person name="Kovalovszki A."/>
            <person name="Ziels R.M."/>
            <person name="Maus I."/>
            <person name="Zhu X."/>
            <person name="Kougias P.G."/>
            <person name="Basile A."/>
            <person name="Luo G."/>
            <person name="Schluter A."/>
            <person name="Konstantinidis K.T."/>
            <person name="Angelidaki I."/>
        </authorList>
    </citation>
    <scope>NUCLEOTIDE SEQUENCE [LARGE SCALE GENOMIC DNA]</scope>
    <source>
        <strain evidence="4">AS27yjCOA_165</strain>
    </source>
</reference>
<comment type="caution">
    <text evidence="4">The sequence shown here is derived from an EMBL/GenBank/DDBJ whole genome shotgun (WGS) entry which is preliminary data.</text>
</comment>
<accession>A0A7X9HH09</accession>
<dbReference type="SUPFAM" id="SSF52540">
    <property type="entry name" value="P-loop containing nucleoside triphosphate hydrolases"/>
    <property type="match status" value="1"/>
</dbReference>
<dbReference type="EMBL" id="JAAZNL010000029">
    <property type="protein sequence ID" value="NMB70117.1"/>
    <property type="molecule type" value="Genomic_DNA"/>
</dbReference>
<dbReference type="InterPro" id="IPR003714">
    <property type="entry name" value="PhoH"/>
</dbReference>
<evidence type="ECO:0000313" key="5">
    <source>
        <dbReference type="Proteomes" id="UP000526033"/>
    </source>
</evidence>
<dbReference type="Proteomes" id="UP000526033">
    <property type="component" value="Unassembled WGS sequence"/>
</dbReference>
<keyword evidence="2" id="KW-0067">ATP-binding</keyword>
<evidence type="ECO:0000256" key="2">
    <source>
        <dbReference type="ARBA" id="ARBA00022840"/>
    </source>
</evidence>
<dbReference type="PANTHER" id="PTHR30473">
    <property type="entry name" value="PROTEIN PHOH"/>
    <property type="match status" value="1"/>
</dbReference>